<gene>
    <name evidence="2" type="ORF">ACFPYJ_16620</name>
</gene>
<proteinExistence type="predicted"/>
<dbReference type="Pfam" id="PF01546">
    <property type="entry name" value="Peptidase_M20"/>
    <property type="match status" value="1"/>
</dbReference>
<evidence type="ECO:0000259" key="1">
    <source>
        <dbReference type="Pfam" id="PF07687"/>
    </source>
</evidence>
<dbReference type="InterPro" id="IPR001160">
    <property type="entry name" value="Peptidase_M20C"/>
</dbReference>
<dbReference type="InterPro" id="IPR011650">
    <property type="entry name" value="Peptidase_M20_dimer"/>
</dbReference>
<protein>
    <submittedName>
        <fullName evidence="2">Aminoacyl-histidine dipeptidase</fullName>
    </submittedName>
</protein>
<dbReference type="PRINTS" id="PR00934">
    <property type="entry name" value="XHISDIPTASE"/>
</dbReference>
<dbReference type="SUPFAM" id="SSF53187">
    <property type="entry name" value="Zn-dependent exopeptidases"/>
    <property type="match status" value="1"/>
</dbReference>
<dbReference type="RefSeq" id="WP_379189297.1">
    <property type="nucleotide sequence ID" value="NZ_JBHSOW010000060.1"/>
</dbReference>
<dbReference type="PANTHER" id="PTHR43501">
    <property type="entry name" value="CYTOSOL NON-SPECIFIC DIPEPTIDASE"/>
    <property type="match status" value="1"/>
</dbReference>
<dbReference type="NCBIfam" id="TIGR01893">
    <property type="entry name" value="aa-his-dipept"/>
    <property type="match status" value="1"/>
</dbReference>
<name>A0ABW0W180_9BACL</name>
<evidence type="ECO:0000313" key="3">
    <source>
        <dbReference type="Proteomes" id="UP001596047"/>
    </source>
</evidence>
<feature type="domain" description="Peptidase M20 dimerisation" evidence="1">
    <location>
        <begin position="206"/>
        <end position="271"/>
    </location>
</feature>
<dbReference type="CDD" id="cd03890">
    <property type="entry name" value="M20_pepD"/>
    <property type="match status" value="1"/>
</dbReference>
<dbReference type="PIRSF" id="PIRSF016599">
    <property type="entry name" value="Xaa-His_dipept"/>
    <property type="match status" value="1"/>
</dbReference>
<dbReference type="EMBL" id="JBHSOW010000060">
    <property type="protein sequence ID" value="MFC5650719.1"/>
    <property type="molecule type" value="Genomic_DNA"/>
</dbReference>
<accession>A0ABW0W180</accession>
<dbReference type="InterPro" id="IPR002933">
    <property type="entry name" value="Peptidase_M20"/>
</dbReference>
<dbReference type="Pfam" id="PF07687">
    <property type="entry name" value="M20_dimer"/>
    <property type="match status" value="1"/>
</dbReference>
<keyword evidence="3" id="KW-1185">Reference proteome</keyword>
<sequence length="487" mass="53823">MYIPGTARSSVSSKNYPLSAIPRESGNEKAISDFIVRFAEERGCTALQDEWWNVIVKKPASKGYEHAPTVIFQGHLDMVCEKNKSTEHDFTKDPIKLKIVGEMIYAEDTTLGADNGMAVAFAMSLIDAKELKHPALEILLTTQEETSMAGAMNIDVTNLQGRMMINLDSDTEGTLFVSSAGGISVLHTIPIEWEELSQGGNPYTLSVKGLAGGHSGEDIIQQRGNANKLLGRVLDDLRRNKVEFELARLSGGIKVNAIPREAEAVIYLKDEGSASERIAAWNGIVQDEFEAVDPHITIELMAYGESVEPLSGKRFSADSQNKVITSLLLVPNGVFSMNKSIGNLVRSSSNVGSVKTTASEVVLESLVRSSMRSQLDLALYEMEALAEALGCGFRADHYFPGWPYRPESKLRDIFAGVYQRKYGKEMEIKAVHAGLECGILVEKMPYLDVVSYGPDMFNFHTPEEHFRIASVERTWDYIQDIFHAIKD</sequence>
<dbReference type="PANTHER" id="PTHR43501:SF1">
    <property type="entry name" value="CYTOSOL NON-SPECIFIC DIPEPTIDASE"/>
    <property type="match status" value="1"/>
</dbReference>
<dbReference type="Gene3D" id="3.40.630.10">
    <property type="entry name" value="Zn peptidases"/>
    <property type="match status" value="2"/>
</dbReference>
<reference evidence="3" key="1">
    <citation type="journal article" date="2019" name="Int. J. Syst. Evol. Microbiol.">
        <title>The Global Catalogue of Microorganisms (GCM) 10K type strain sequencing project: providing services to taxonomists for standard genome sequencing and annotation.</title>
        <authorList>
            <consortium name="The Broad Institute Genomics Platform"/>
            <consortium name="The Broad Institute Genome Sequencing Center for Infectious Disease"/>
            <person name="Wu L."/>
            <person name="Ma J."/>
        </authorList>
    </citation>
    <scope>NUCLEOTIDE SEQUENCE [LARGE SCALE GENOMIC DNA]</scope>
    <source>
        <strain evidence="3">CGMCC 1.3240</strain>
    </source>
</reference>
<dbReference type="Proteomes" id="UP001596047">
    <property type="component" value="Unassembled WGS sequence"/>
</dbReference>
<comment type="caution">
    <text evidence="2">The sequence shown here is derived from an EMBL/GenBank/DDBJ whole genome shotgun (WGS) entry which is preliminary data.</text>
</comment>
<evidence type="ECO:0000313" key="2">
    <source>
        <dbReference type="EMBL" id="MFC5650719.1"/>
    </source>
</evidence>
<organism evidence="2 3">
    <name type="scientific">Paenibacillus solisilvae</name>
    <dbReference type="NCBI Taxonomy" id="2486751"/>
    <lineage>
        <taxon>Bacteria</taxon>
        <taxon>Bacillati</taxon>
        <taxon>Bacillota</taxon>
        <taxon>Bacilli</taxon>
        <taxon>Bacillales</taxon>
        <taxon>Paenibacillaceae</taxon>
        <taxon>Paenibacillus</taxon>
    </lineage>
</organism>